<dbReference type="PATRIC" id="fig|1114963.3.peg.5019"/>
<comment type="caution">
    <text evidence="5">The sequence shown here is derived from an EMBL/GenBank/DDBJ whole genome shotgun (WGS) entry which is preliminary data.</text>
</comment>
<keyword evidence="2" id="KW-0238">DNA-binding</keyword>
<evidence type="ECO:0000256" key="3">
    <source>
        <dbReference type="ARBA" id="ARBA00023163"/>
    </source>
</evidence>
<name>A0A0J7XFH0_9SPHN</name>
<dbReference type="Pfam" id="PF00196">
    <property type="entry name" value="GerE"/>
    <property type="match status" value="1"/>
</dbReference>
<dbReference type="PROSITE" id="PS00622">
    <property type="entry name" value="HTH_LUXR_1"/>
    <property type="match status" value="1"/>
</dbReference>
<keyword evidence="6" id="KW-1185">Reference proteome</keyword>
<organism evidence="5 6">
    <name type="scientific">Novosphingobium barchaimii LL02</name>
    <dbReference type="NCBI Taxonomy" id="1114963"/>
    <lineage>
        <taxon>Bacteria</taxon>
        <taxon>Pseudomonadati</taxon>
        <taxon>Pseudomonadota</taxon>
        <taxon>Alphaproteobacteria</taxon>
        <taxon>Sphingomonadales</taxon>
        <taxon>Sphingomonadaceae</taxon>
        <taxon>Novosphingobium</taxon>
    </lineage>
</organism>
<dbReference type="PRINTS" id="PR00038">
    <property type="entry name" value="HTHLUXR"/>
</dbReference>
<dbReference type="Proteomes" id="UP000052268">
    <property type="component" value="Unassembled WGS sequence"/>
</dbReference>
<reference evidence="5 6" key="1">
    <citation type="journal article" date="2015" name="G3 (Bethesda)">
        <title>Insights into Ongoing Evolution of the Hexachlorocyclohexane Catabolic Pathway from Comparative Genomics of Ten Sphingomonadaceae Strains.</title>
        <authorList>
            <person name="Pearce S.L."/>
            <person name="Oakeshott J.G."/>
            <person name="Pandey G."/>
        </authorList>
    </citation>
    <scope>NUCLEOTIDE SEQUENCE [LARGE SCALE GENOMIC DNA]</scope>
    <source>
        <strain evidence="5 6">LL02</strain>
    </source>
</reference>
<dbReference type="InterPro" id="IPR036388">
    <property type="entry name" value="WH-like_DNA-bd_sf"/>
</dbReference>
<dbReference type="PANTHER" id="PTHR44688:SF16">
    <property type="entry name" value="DNA-BINDING TRANSCRIPTIONAL ACTIVATOR DEVR_DOSR"/>
    <property type="match status" value="1"/>
</dbReference>
<proteinExistence type="predicted"/>
<evidence type="ECO:0000259" key="4">
    <source>
        <dbReference type="PROSITE" id="PS50043"/>
    </source>
</evidence>
<evidence type="ECO:0000313" key="6">
    <source>
        <dbReference type="Proteomes" id="UP000052268"/>
    </source>
</evidence>
<evidence type="ECO:0000313" key="5">
    <source>
        <dbReference type="EMBL" id="KMS50527.1"/>
    </source>
</evidence>
<dbReference type="OrthoDB" id="7449597at2"/>
<evidence type="ECO:0000256" key="1">
    <source>
        <dbReference type="ARBA" id="ARBA00023015"/>
    </source>
</evidence>
<dbReference type="SUPFAM" id="SSF46894">
    <property type="entry name" value="C-terminal effector domain of the bipartite response regulators"/>
    <property type="match status" value="1"/>
</dbReference>
<dbReference type="GO" id="GO:0006355">
    <property type="term" value="P:regulation of DNA-templated transcription"/>
    <property type="evidence" value="ECO:0007669"/>
    <property type="project" value="InterPro"/>
</dbReference>
<dbReference type="AlphaFoldDB" id="A0A0J7XFH0"/>
<dbReference type="Gene3D" id="1.10.10.10">
    <property type="entry name" value="Winged helix-like DNA-binding domain superfamily/Winged helix DNA-binding domain"/>
    <property type="match status" value="1"/>
</dbReference>
<sequence>MFGVSESLRLTSREAEVVTLVARGLSAKEVALTLAIAPCTVERHVENVRLKTQTRNRVHMIAHVLQNGMLSSEAPSIAKVA</sequence>
<dbReference type="PROSITE" id="PS50043">
    <property type="entry name" value="HTH_LUXR_2"/>
    <property type="match status" value="1"/>
</dbReference>
<dbReference type="SMART" id="SM00421">
    <property type="entry name" value="HTH_LUXR"/>
    <property type="match status" value="1"/>
</dbReference>
<protein>
    <submittedName>
        <fullName evidence="5">Response regulator</fullName>
    </submittedName>
</protein>
<evidence type="ECO:0000256" key="2">
    <source>
        <dbReference type="ARBA" id="ARBA00023125"/>
    </source>
</evidence>
<dbReference type="PANTHER" id="PTHR44688">
    <property type="entry name" value="DNA-BINDING TRANSCRIPTIONAL ACTIVATOR DEVR_DOSR"/>
    <property type="match status" value="1"/>
</dbReference>
<dbReference type="GO" id="GO:0003677">
    <property type="term" value="F:DNA binding"/>
    <property type="evidence" value="ECO:0007669"/>
    <property type="project" value="UniProtKB-KW"/>
</dbReference>
<dbReference type="InterPro" id="IPR016032">
    <property type="entry name" value="Sig_transdc_resp-reg_C-effctor"/>
</dbReference>
<dbReference type="RefSeq" id="WP_059153656.1">
    <property type="nucleotide sequence ID" value="NZ_KQ130462.1"/>
</dbReference>
<dbReference type="EMBL" id="JACU01000018">
    <property type="protein sequence ID" value="KMS50527.1"/>
    <property type="molecule type" value="Genomic_DNA"/>
</dbReference>
<keyword evidence="1" id="KW-0805">Transcription regulation</keyword>
<accession>A0A0J7XFH0</accession>
<dbReference type="CDD" id="cd06170">
    <property type="entry name" value="LuxR_C_like"/>
    <property type="match status" value="1"/>
</dbReference>
<keyword evidence="3" id="KW-0804">Transcription</keyword>
<dbReference type="InterPro" id="IPR000792">
    <property type="entry name" value="Tscrpt_reg_LuxR_C"/>
</dbReference>
<feature type="domain" description="HTH luxR-type" evidence="4">
    <location>
        <begin position="3"/>
        <end position="68"/>
    </location>
</feature>
<gene>
    <name evidence="5" type="ORF">V474_06835</name>
</gene>